<organism evidence="2 3">
    <name type="scientific">Methylobacterium oryzihabitans</name>
    <dbReference type="NCBI Taxonomy" id="2499852"/>
    <lineage>
        <taxon>Bacteria</taxon>
        <taxon>Pseudomonadati</taxon>
        <taxon>Pseudomonadota</taxon>
        <taxon>Alphaproteobacteria</taxon>
        <taxon>Hyphomicrobiales</taxon>
        <taxon>Methylobacteriaceae</taxon>
        <taxon>Methylobacterium</taxon>
    </lineage>
</organism>
<sequence length="290" mass="29897">MRAEFDDGALTRAGRRLAGDLGPAEPLLPRELPRRRPASRARPVARTLGATAMIALLSLLAREQRGAVAEGPAAAADPALAERVAATPAWLPAAADRYRLAEAPAARAASRSRGDGGREDRLAAGDFASIDTPYLDLGVSEGGEEPVTTLYVSLVRRAAETEGLAVTRSGERGQVATRFGMAETLDATLADAGTRRACTAFRLGGPFRVEGWLCAPLGLLPEAQAVACAIDRLQAAPGVILPAAAAAALAQPRLPACAPPEPATTASTAPGKRRARHNAAGLRQSAQASP</sequence>
<dbReference type="EMBL" id="SACP01000010">
    <property type="protein sequence ID" value="RVU18197.1"/>
    <property type="molecule type" value="Genomic_DNA"/>
</dbReference>
<name>A0A437P7G0_9HYPH</name>
<dbReference type="OrthoDB" id="7989784at2"/>
<protein>
    <submittedName>
        <fullName evidence="2">Uncharacterized protein</fullName>
    </submittedName>
</protein>
<keyword evidence="3" id="KW-1185">Reference proteome</keyword>
<gene>
    <name evidence="2" type="ORF">EOE48_11765</name>
</gene>
<proteinExistence type="predicted"/>
<evidence type="ECO:0000256" key="1">
    <source>
        <dbReference type="SAM" id="MobiDB-lite"/>
    </source>
</evidence>
<dbReference type="AlphaFoldDB" id="A0A437P7G0"/>
<feature type="region of interest" description="Disordered" evidence="1">
    <location>
        <begin position="14"/>
        <end position="43"/>
    </location>
</feature>
<feature type="region of interest" description="Disordered" evidence="1">
    <location>
        <begin position="255"/>
        <end position="290"/>
    </location>
</feature>
<comment type="caution">
    <text evidence="2">The sequence shown here is derived from an EMBL/GenBank/DDBJ whole genome shotgun (WGS) entry which is preliminary data.</text>
</comment>
<reference evidence="2 3" key="1">
    <citation type="submission" date="2019-01" db="EMBL/GenBank/DDBJ databases">
        <authorList>
            <person name="Chen W.-M."/>
        </authorList>
    </citation>
    <scope>NUCLEOTIDE SEQUENCE [LARGE SCALE GENOMIC DNA]</scope>
    <source>
        <strain evidence="2 3">TER-1</strain>
    </source>
</reference>
<evidence type="ECO:0000313" key="2">
    <source>
        <dbReference type="EMBL" id="RVU18197.1"/>
    </source>
</evidence>
<accession>A0A437P7G0</accession>
<evidence type="ECO:0000313" key="3">
    <source>
        <dbReference type="Proteomes" id="UP000286997"/>
    </source>
</evidence>
<dbReference type="Proteomes" id="UP000286997">
    <property type="component" value="Unassembled WGS sequence"/>
</dbReference>